<feature type="non-terminal residue" evidence="2">
    <location>
        <position position="121"/>
    </location>
</feature>
<keyword evidence="1" id="KW-1133">Transmembrane helix</keyword>
<evidence type="ECO:0008006" key="3">
    <source>
        <dbReference type="Google" id="ProtNLM"/>
    </source>
</evidence>
<organism evidence="2">
    <name type="scientific">marine sediment metagenome</name>
    <dbReference type="NCBI Taxonomy" id="412755"/>
    <lineage>
        <taxon>unclassified sequences</taxon>
        <taxon>metagenomes</taxon>
        <taxon>ecological metagenomes</taxon>
    </lineage>
</organism>
<comment type="caution">
    <text evidence="2">The sequence shown here is derived from an EMBL/GenBank/DDBJ whole genome shotgun (WGS) entry which is preliminary data.</text>
</comment>
<name>X0XLN3_9ZZZZ</name>
<keyword evidence="1" id="KW-0812">Transmembrane</keyword>
<gene>
    <name evidence="2" type="ORF">S01H1_67306</name>
</gene>
<reference evidence="2" key="1">
    <citation type="journal article" date="2014" name="Front. Microbiol.">
        <title>High frequency of phylogenetically diverse reductive dehalogenase-homologous genes in deep subseafloor sedimentary metagenomes.</title>
        <authorList>
            <person name="Kawai M."/>
            <person name="Futagami T."/>
            <person name="Toyoda A."/>
            <person name="Takaki Y."/>
            <person name="Nishi S."/>
            <person name="Hori S."/>
            <person name="Arai W."/>
            <person name="Tsubouchi T."/>
            <person name="Morono Y."/>
            <person name="Uchiyama I."/>
            <person name="Ito T."/>
            <person name="Fujiyama A."/>
            <person name="Inagaki F."/>
            <person name="Takami H."/>
        </authorList>
    </citation>
    <scope>NUCLEOTIDE SEQUENCE</scope>
    <source>
        <strain evidence="2">Expedition CK06-06</strain>
    </source>
</reference>
<accession>X0XLN3</accession>
<evidence type="ECO:0000313" key="2">
    <source>
        <dbReference type="EMBL" id="GAG37553.1"/>
    </source>
</evidence>
<dbReference type="AlphaFoldDB" id="X0XLN3"/>
<keyword evidence="1" id="KW-0472">Membrane</keyword>
<feature type="transmembrane region" description="Helical" evidence="1">
    <location>
        <begin position="20"/>
        <end position="39"/>
    </location>
</feature>
<sequence>MRGLIRLYRFLFVEHRSLTAVTIVFFVSLIVAFSTGFWLVSRLAYVILIGVPLAYVWSRWNVRGLEVTVERHMDRLQAGQLFEERITVENRSWFNKLWLEVDDPSGLAGHRARRVLALGPR</sequence>
<dbReference type="EMBL" id="BARS01044566">
    <property type="protein sequence ID" value="GAG37553.1"/>
    <property type="molecule type" value="Genomic_DNA"/>
</dbReference>
<protein>
    <recommendedName>
        <fullName evidence="3">DUF58 domain-containing protein</fullName>
    </recommendedName>
</protein>
<proteinExistence type="predicted"/>
<feature type="transmembrane region" description="Helical" evidence="1">
    <location>
        <begin position="45"/>
        <end position="62"/>
    </location>
</feature>
<evidence type="ECO:0000256" key="1">
    <source>
        <dbReference type="SAM" id="Phobius"/>
    </source>
</evidence>